<dbReference type="RefSeq" id="XP_024341204.1">
    <property type="nucleotide sequence ID" value="XM_024480595.1"/>
</dbReference>
<dbReference type="InterPro" id="IPR029035">
    <property type="entry name" value="DHS-like_NAD/FAD-binding_dom"/>
</dbReference>
<evidence type="ECO:0000313" key="9">
    <source>
        <dbReference type="EMBL" id="OSX64410.1"/>
    </source>
</evidence>
<evidence type="ECO:0000256" key="7">
    <source>
        <dbReference type="SAM" id="MobiDB-lite"/>
    </source>
</evidence>
<evidence type="ECO:0000256" key="1">
    <source>
        <dbReference type="ARBA" id="ARBA00004173"/>
    </source>
</evidence>
<name>A0A1X6N7D3_9APHY</name>
<dbReference type="InterPro" id="IPR003000">
    <property type="entry name" value="Sirtuin"/>
</dbReference>
<dbReference type="PANTHER" id="PTHR11085">
    <property type="entry name" value="NAD-DEPENDENT PROTEIN DEACYLASE SIRTUIN-5, MITOCHONDRIAL-RELATED"/>
    <property type="match status" value="1"/>
</dbReference>
<keyword evidence="3" id="KW-0808">Transferase</keyword>
<feature type="domain" description="Deacetylase sirtuin-type" evidence="8">
    <location>
        <begin position="21"/>
        <end position="329"/>
    </location>
</feature>
<dbReference type="InterPro" id="IPR026591">
    <property type="entry name" value="Sirtuin_cat_small_dom_sf"/>
</dbReference>
<sequence>MRVSVPTIPDVLLRSASPAPSTSPAAAVERIASFLAPGNVAVITGAGASVDSAIRAYRGAKGRYLNPNYKPIFYHELMEPTAKGAAYRRRYWLRSYLGYPPVRDALPNTTHYGLAALQYRSIVNKLITQNVDGLHHKALAHVWDEPRMEERILELHGRLRSVRCAHGHLTDRDVFQDQLSAANPQWQAFVDELDAAGRQPRTNPDGDVVLEGVQYDDFVIPDCPACLMENRHNDIQKPEVIFFGESISKEVKDRSFADVESCDRLFLVGTTLATFSAFRLLKHAIELRKPVLLLNVGPTRADQVPQVEKIEIPSGAVLRDVVRAVLGSEASADPVVADMLQSGITKPPPEDEDDTVPRAVG</sequence>
<dbReference type="PROSITE" id="PS50305">
    <property type="entry name" value="SIRTUIN"/>
    <property type="match status" value="1"/>
</dbReference>
<evidence type="ECO:0000313" key="10">
    <source>
        <dbReference type="Proteomes" id="UP000194127"/>
    </source>
</evidence>
<proteinExistence type="inferred from homology"/>
<evidence type="ECO:0000256" key="4">
    <source>
        <dbReference type="ARBA" id="ARBA00023027"/>
    </source>
</evidence>
<dbReference type="InterPro" id="IPR026590">
    <property type="entry name" value="Ssirtuin_cat_dom"/>
</dbReference>
<dbReference type="OrthoDB" id="424302at2759"/>
<dbReference type="GO" id="GO:0017136">
    <property type="term" value="F:histone deacetylase activity, NAD-dependent"/>
    <property type="evidence" value="ECO:0007669"/>
    <property type="project" value="TreeGrafter"/>
</dbReference>
<keyword evidence="4" id="KW-0520">NAD</keyword>
<feature type="region of interest" description="Disordered" evidence="7">
    <location>
        <begin position="341"/>
        <end position="361"/>
    </location>
</feature>
<evidence type="ECO:0000256" key="2">
    <source>
        <dbReference type="ARBA" id="ARBA00006924"/>
    </source>
</evidence>
<gene>
    <name evidence="9" type="ORF">POSPLADRAFT_1055029</name>
</gene>
<dbReference type="AlphaFoldDB" id="A0A1X6N7D3"/>
<keyword evidence="5" id="KW-0496">Mitochondrion</keyword>
<dbReference type="InterPro" id="IPR050134">
    <property type="entry name" value="NAD-dep_sirtuin_deacylases"/>
</dbReference>
<protein>
    <recommendedName>
        <fullName evidence="8">Deacetylase sirtuin-type domain-containing protein</fullName>
    </recommendedName>
</protein>
<dbReference type="GeneID" id="36325545"/>
<dbReference type="STRING" id="670580.A0A1X6N7D3"/>
<dbReference type="GO" id="GO:0005739">
    <property type="term" value="C:mitochondrion"/>
    <property type="evidence" value="ECO:0007669"/>
    <property type="project" value="UniProtKB-SubCell"/>
</dbReference>
<evidence type="ECO:0000256" key="5">
    <source>
        <dbReference type="ARBA" id="ARBA00023128"/>
    </source>
</evidence>
<dbReference type="Gene3D" id="3.40.50.1220">
    <property type="entry name" value="TPP-binding domain"/>
    <property type="match status" value="1"/>
</dbReference>
<dbReference type="Pfam" id="PF02146">
    <property type="entry name" value="SIR2"/>
    <property type="match status" value="1"/>
</dbReference>
<evidence type="ECO:0000256" key="6">
    <source>
        <dbReference type="PROSITE-ProRule" id="PRU00236"/>
    </source>
</evidence>
<comment type="similarity">
    <text evidence="2">Belongs to the sirtuin family. Class I subfamily.</text>
</comment>
<comment type="caution">
    <text evidence="6">Lacks conserved residue(s) required for the propagation of feature annotation.</text>
</comment>
<dbReference type="EMBL" id="KZ110594">
    <property type="protein sequence ID" value="OSX64410.1"/>
    <property type="molecule type" value="Genomic_DNA"/>
</dbReference>
<dbReference type="Proteomes" id="UP000194127">
    <property type="component" value="Unassembled WGS sequence"/>
</dbReference>
<reference evidence="9 10" key="1">
    <citation type="submission" date="2017-04" db="EMBL/GenBank/DDBJ databases">
        <title>Genome Sequence of the Model Brown-Rot Fungus Postia placenta SB12.</title>
        <authorList>
            <consortium name="DOE Joint Genome Institute"/>
            <person name="Gaskell J."/>
            <person name="Kersten P."/>
            <person name="Larrondo L.F."/>
            <person name="Canessa P."/>
            <person name="Martinez D."/>
            <person name="Hibbett D."/>
            <person name="Schmoll M."/>
            <person name="Kubicek C.P."/>
            <person name="Martinez A.T."/>
            <person name="Yadav J."/>
            <person name="Master E."/>
            <person name="Magnuson J.K."/>
            <person name="James T."/>
            <person name="Yaver D."/>
            <person name="Berka R."/>
            <person name="Labutti K."/>
            <person name="Lipzen A."/>
            <person name="Aerts A."/>
            <person name="Barry K."/>
            <person name="Henrissat B."/>
            <person name="Blanchette R."/>
            <person name="Grigoriev I."/>
            <person name="Cullen D."/>
        </authorList>
    </citation>
    <scope>NUCLEOTIDE SEQUENCE [LARGE SCALE GENOMIC DNA]</scope>
    <source>
        <strain evidence="9 10">MAD-698-R-SB12</strain>
    </source>
</reference>
<keyword evidence="10" id="KW-1185">Reference proteome</keyword>
<dbReference type="GO" id="GO:0070403">
    <property type="term" value="F:NAD+ binding"/>
    <property type="evidence" value="ECO:0007669"/>
    <property type="project" value="InterPro"/>
</dbReference>
<organism evidence="9 10">
    <name type="scientific">Postia placenta MAD-698-R-SB12</name>
    <dbReference type="NCBI Taxonomy" id="670580"/>
    <lineage>
        <taxon>Eukaryota</taxon>
        <taxon>Fungi</taxon>
        <taxon>Dikarya</taxon>
        <taxon>Basidiomycota</taxon>
        <taxon>Agaricomycotina</taxon>
        <taxon>Agaricomycetes</taxon>
        <taxon>Polyporales</taxon>
        <taxon>Adustoporiaceae</taxon>
        <taxon>Rhodonia</taxon>
    </lineage>
</organism>
<evidence type="ECO:0000256" key="3">
    <source>
        <dbReference type="ARBA" id="ARBA00022679"/>
    </source>
</evidence>
<dbReference type="PANTHER" id="PTHR11085:SF10">
    <property type="entry name" value="NAD-DEPENDENT PROTEIN DEACYLASE SIRTUIN-5, MITOCHONDRIAL-RELATED"/>
    <property type="match status" value="1"/>
</dbReference>
<evidence type="ECO:0000259" key="8">
    <source>
        <dbReference type="PROSITE" id="PS50305"/>
    </source>
</evidence>
<dbReference type="SUPFAM" id="SSF52467">
    <property type="entry name" value="DHS-like NAD/FAD-binding domain"/>
    <property type="match status" value="1"/>
</dbReference>
<accession>A0A1X6N7D3</accession>
<comment type="subcellular location">
    <subcellularLocation>
        <location evidence="1">Mitochondrion</location>
    </subcellularLocation>
</comment>
<dbReference type="Gene3D" id="3.30.1600.10">
    <property type="entry name" value="SIR2/SIRT2 'Small Domain"/>
    <property type="match status" value="1"/>
</dbReference>